<dbReference type="Proteomes" id="UP001163687">
    <property type="component" value="Chromosome"/>
</dbReference>
<accession>A0AA35CP92</accession>
<feature type="compositionally biased region" description="Basic and acidic residues" evidence="1">
    <location>
        <begin position="751"/>
        <end position="760"/>
    </location>
</feature>
<gene>
    <name evidence="4" type="ORF">caldi_24970</name>
</gene>
<keyword evidence="2" id="KW-0472">Membrane</keyword>
<reference evidence="4" key="1">
    <citation type="submission" date="2022-03" db="EMBL/GenBank/DDBJ databases">
        <title>Complete genome sequence of Caldinitratiruptor microaerophilus.</title>
        <authorList>
            <person name="Mukaiyama R."/>
            <person name="Nishiyama T."/>
            <person name="Ueda K."/>
        </authorList>
    </citation>
    <scope>NUCLEOTIDE SEQUENCE</scope>
    <source>
        <strain evidence="4">JCM 16183</strain>
    </source>
</reference>
<dbReference type="EMBL" id="AP025628">
    <property type="protein sequence ID" value="BDG61407.1"/>
    <property type="molecule type" value="Genomic_DNA"/>
</dbReference>
<feature type="region of interest" description="Disordered" evidence="1">
    <location>
        <begin position="710"/>
        <end position="760"/>
    </location>
</feature>
<dbReference type="InterPro" id="IPR003607">
    <property type="entry name" value="HD/PDEase_dom"/>
</dbReference>
<dbReference type="InterPro" id="IPR011624">
    <property type="entry name" value="Metal-dep_PHydrolase_7TM_extra"/>
</dbReference>
<sequence length="760" mass="81820">MPMRFWSDLGHPFRKWFGLGWMRRLLLAALSTALLTLILSAHVLPERLRIVEGEIAPRDVPAPYEVENTVRTEELRRRAEEQVGDVMVVDPGVVERARADVRGLFAEIRRVRAGARPGAPGSTAPTAPRAEAAPAGDPRADLAQVLPGMPETVLGAVLAASDEVLRAVEDQVLLELERILTVPVRPADLERIKGETDREWAPAGVQDRNLVFLARELVKAQVRPNLVKDEAATAEARARARASVQPVMIRRGQLIVRQGDVVTHEQYVMLENAGLVGPGWGARKLVGVAIFASLVVALMALYLWRARPDIVARESRLVLIALIGLVTVAISLLVRNMSGYLMPLATGSMLLTVLLDSRVSLVGAALMTLAIGLVAQTETPVALAAAVGALTGVHAVRRVATRSDLILGGLLVGTMQLLAVLALHLVVESSILEVQVWLRAFLALVGGLLAAVLAAGSLPILEGAFGILTPFKLLELANPNHPLLKKLLVEAPGTYHHTILVANLCEAGAEAIGADPMLARVGAYYHDVGKARRPYFFTENQFAGENPHDHLPPHVSALIIASHVKDGVEMAREHRLPPEIVDFIREHHGDMLISYFYHKAAQNGVGEQVVEEDFRYEGPRPRSRETAICMLADGCEASVRALRQRGPLTMEQIEAQVRRIIRDRLEQGQLDRSDLTLRDLDTLARTFARVLGGVHHARVEYPALAGEMGVQGAGEPGEENQGEDLGGERIGAGGAQAGAQDAGGAGGAGDAGRRRAEAGG</sequence>
<protein>
    <submittedName>
        <fullName evidence="4">HD family phosphohydrolase</fullName>
    </submittedName>
</protein>
<proteinExistence type="predicted"/>
<dbReference type="PANTHER" id="PTHR36442">
    <property type="entry name" value="CYCLIC-DI-AMP PHOSPHODIESTERASE PGPH"/>
    <property type="match status" value="1"/>
</dbReference>
<dbReference type="InterPro" id="IPR011621">
    <property type="entry name" value="Metal-dep_PHydrolase_7TM_intra"/>
</dbReference>
<dbReference type="AlphaFoldDB" id="A0AA35CP92"/>
<dbReference type="KEGG" id="cmic:caldi_24970"/>
<dbReference type="Pfam" id="PF01966">
    <property type="entry name" value="HD"/>
    <property type="match status" value="1"/>
</dbReference>
<dbReference type="CDD" id="cd00077">
    <property type="entry name" value="HDc"/>
    <property type="match status" value="1"/>
</dbReference>
<dbReference type="Gene3D" id="1.10.3210.10">
    <property type="entry name" value="Hypothetical protein af1432"/>
    <property type="match status" value="1"/>
</dbReference>
<feature type="transmembrane region" description="Helical" evidence="2">
    <location>
        <begin position="406"/>
        <end position="427"/>
    </location>
</feature>
<keyword evidence="2" id="KW-1133">Transmembrane helix</keyword>
<feature type="transmembrane region" description="Helical" evidence="2">
    <location>
        <begin position="285"/>
        <end position="304"/>
    </location>
</feature>
<evidence type="ECO:0000313" key="5">
    <source>
        <dbReference type="Proteomes" id="UP001163687"/>
    </source>
</evidence>
<dbReference type="Pfam" id="PF07698">
    <property type="entry name" value="7TM-7TMR_HD"/>
    <property type="match status" value="1"/>
</dbReference>
<evidence type="ECO:0000313" key="4">
    <source>
        <dbReference type="EMBL" id="BDG61407.1"/>
    </source>
</evidence>
<dbReference type="RefSeq" id="WP_264842056.1">
    <property type="nucleotide sequence ID" value="NZ_AP025628.1"/>
</dbReference>
<dbReference type="PANTHER" id="PTHR36442:SF1">
    <property type="entry name" value="CYCLIC-DI-AMP PHOSPHODIESTERASE PGPH"/>
    <property type="match status" value="1"/>
</dbReference>
<dbReference type="InterPro" id="IPR006674">
    <property type="entry name" value="HD_domain"/>
</dbReference>
<keyword evidence="5" id="KW-1185">Reference proteome</keyword>
<name>A0AA35CP92_9FIRM</name>
<dbReference type="InterPro" id="IPR006675">
    <property type="entry name" value="HDIG_dom"/>
</dbReference>
<dbReference type="SMART" id="SM00471">
    <property type="entry name" value="HDc"/>
    <property type="match status" value="1"/>
</dbReference>
<evidence type="ECO:0000259" key="3">
    <source>
        <dbReference type="SMART" id="SM00471"/>
    </source>
</evidence>
<feature type="compositionally biased region" description="Gly residues" evidence="1">
    <location>
        <begin position="728"/>
        <end position="750"/>
    </location>
</feature>
<feature type="domain" description="HD/PDEase" evidence="3">
    <location>
        <begin position="490"/>
        <end position="647"/>
    </location>
</feature>
<dbReference type="Pfam" id="PF07697">
    <property type="entry name" value="7TMR-HDED"/>
    <property type="match status" value="1"/>
</dbReference>
<dbReference type="NCBIfam" id="TIGR00277">
    <property type="entry name" value="HDIG"/>
    <property type="match status" value="1"/>
</dbReference>
<evidence type="ECO:0000256" key="1">
    <source>
        <dbReference type="SAM" id="MobiDB-lite"/>
    </source>
</evidence>
<feature type="transmembrane region" description="Helical" evidence="2">
    <location>
        <begin position="436"/>
        <end position="461"/>
    </location>
</feature>
<feature type="transmembrane region" description="Helical" evidence="2">
    <location>
        <begin position="316"/>
        <end position="334"/>
    </location>
</feature>
<dbReference type="InterPro" id="IPR052722">
    <property type="entry name" value="PgpH_phosphodiesterase"/>
</dbReference>
<feature type="region of interest" description="Disordered" evidence="1">
    <location>
        <begin position="115"/>
        <end position="137"/>
    </location>
</feature>
<keyword evidence="2" id="KW-0812">Transmembrane</keyword>
<dbReference type="SUPFAM" id="SSF109604">
    <property type="entry name" value="HD-domain/PDEase-like"/>
    <property type="match status" value="1"/>
</dbReference>
<evidence type="ECO:0000256" key="2">
    <source>
        <dbReference type="SAM" id="Phobius"/>
    </source>
</evidence>
<organism evidence="4 5">
    <name type="scientific">Caldinitratiruptor microaerophilus</name>
    <dbReference type="NCBI Taxonomy" id="671077"/>
    <lineage>
        <taxon>Bacteria</taxon>
        <taxon>Bacillati</taxon>
        <taxon>Bacillota</taxon>
        <taxon>Clostridia</taxon>
        <taxon>Eubacteriales</taxon>
        <taxon>Symbiobacteriaceae</taxon>
        <taxon>Caldinitratiruptor</taxon>
    </lineage>
</organism>